<dbReference type="OrthoDB" id="783985at2759"/>
<evidence type="ECO:0000313" key="4">
    <source>
        <dbReference type="Proteomes" id="UP000652761"/>
    </source>
</evidence>
<dbReference type="Pfam" id="PF01814">
    <property type="entry name" value="Hemerythrin"/>
    <property type="match status" value="1"/>
</dbReference>
<evidence type="ECO:0000313" key="3">
    <source>
        <dbReference type="EMBL" id="MQL90862.1"/>
    </source>
</evidence>
<proteinExistence type="predicted"/>
<reference evidence="3" key="1">
    <citation type="submission" date="2017-07" db="EMBL/GenBank/DDBJ databases">
        <title>Taro Niue Genome Assembly and Annotation.</title>
        <authorList>
            <person name="Atibalentja N."/>
            <person name="Keating K."/>
            <person name="Fields C.J."/>
        </authorList>
    </citation>
    <scope>NUCLEOTIDE SEQUENCE</scope>
    <source>
        <strain evidence="3">Niue_2</strain>
        <tissue evidence="3">Leaf</tissue>
    </source>
</reference>
<dbReference type="EMBL" id="NMUH01001280">
    <property type="protein sequence ID" value="MQL90862.1"/>
    <property type="molecule type" value="Genomic_DNA"/>
</dbReference>
<evidence type="ECO:0000259" key="2">
    <source>
        <dbReference type="Pfam" id="PF01814"/>
    </source>
</evidence>
<keyword evidence="4" id="KW-1185">Reference proteome</keyword>
<evidence type="ECO:0000256" key="1">
    <source>
        <dbReference type="SAM" id="MobiDB-lite"/>
    </source>
</evidence>
<dbReference type="CDD" id="cd12108">
    <property type="entry name" value="Hr-like"/>
    <property type="match status" value="1"/>
</dbReference>
<dbReference type="Gene3D" id="1.20.120.520">
    <property type="entry name" value="nmb1532 protein domain like"/>
    <property type="match status" value="1"/>
</dbReference>
<comment type="caution">
    <text evidence="3">The sequence shown here is derived from an EMBL/GenBank/DDBJ whole genome shotgun (WGS) entry which is preliminary data.</text>
</comment>
<gene>
    <name evidence="3" type="ORF">Taro_023461</name>
</gene>
<name>A0A843UXG6_COLES</name>
<sequence>MATPLTGDGLLALIPQGPLDSVEPSSPAPGGASSSLPEPASAGGGGGCLVSSALESPILIFLFFQKAIRSELERLHRAAVALATTDRGGNVRALADRCRFLFAIYKHHCNAEDEVIFPALDIRVKNVASTYSLEHKGESELFEQLFELLNSNVQNEDVFRRELASCTGAIQTSLSQHMAKEEEQVTSVF</sequence>
<feature type="domain" description="Hemerythrin-like" evidence="2">
    <location>
        <begin position="66"/>
        <end position="185"/>
    </location>
</feature>
<accession>A0A843UXG6</accession>
<feature type="region of interest" description="Disordered" evidence="1">
    <location>
        <begin position="21"/>
        <end position="40"/>
    </location>
</feature>
<dbReference type="AlphaFoldDB" id="A0A843UXG6"/>
<dbReference type="InterPro" id="IPR012312">
    <property type="entry name" value="Hemerythrin-like"/>
</dbReference>
<protein>
    <recommendedName>
        <fullName evidence="2">Hemerythrin-like domain-containing protein</fullName>
    </recommendedName>
</protein>
<organism evidence="3 4">
    <name type="scientific">Colocasia esculenta</name>
    <name type="common">Wild taro</name>
    <name type="synonym">Arum esculentum</name>
    <dbReference type="NCBI Taxonomy" id="4460"/>
    <lineage>
        <taxon>Eukaryota</taxon>
        <taxon>Viridiplantae</taxon>
        <taxon>Streptophyta</taxon>
        <taxon>Embryophyta</taxon>
        <taxon>Tracheophyta</taxon>
        <taxon>Spermatophyta</taxon>
        <taxon>Magnoliopsida</taxon>
        <taxon>Liliopsida</taxon>
        <taxon>Araceae</taxon>
        <taxon>Aroideae</taxon>
        <taxon>Colocasieae</taxon>
        <taxon>Colocasia</taxon>
    </lineage>
</organism>
<dbReference type="Proteomes" id="UP000652761">
    <property type="component" value="Unassembled WGS sequence"/>
</dbReference>